<dbReference type="AlphaFoldDB" id="A0A0W0WUF9"/>
<evidence type="ECO:0000256" key="1">
    <source>
        <dbReference type="SAM" id="SignalP"/>
    </source>
</evidence>
<name>A0A0W0WUF9_9GAMM</name>
<protein>
    <submittedName>
        <fullName evidence="2">Competence protein ComEA</fullName>
    </submittedName>
</protein>
<dbReference type="Pfam" id="PF12836">
    <property type="entry name" value="HHH_3"/>
    <property type="match status" value="1"/>
</dbReference>
<dbReference type="Proteomes" id="UP000054725">
    <property type="component" value="Unassembled WGS sequence"/>
</dbReference>
<dbReference type="OrthoDB" id="7510573at2"/>
<dbReference type="InterPro" id="IPR004509">
    <property type="entry name" value="Competence_ComEA_HhH"/>
</dbReference>
<proteinExistence type="predicted"/>
<dbReference type="EMBL" id="LNYO01000013">
    <property type="protein sequence ID" value="KTD35945.1"/>
    <property type="molecule type" value="Genomic_DNA"/>
</dbReference>
<keyword evidence="1" id="KW-0732">Signal</keyword>
<dbReference type="PANTHER" id="PTHR21180:SF32">
    <property type="entry name" value="ENDONUCLEASE_EXONUCLEASE_PHOSPHATASE FAMILY DOMAIN-CONTAINING PROTEIN 1"/>
    <property type="match status" value="1"/>
</dbReference>
<gene>
    <name evidence="2" type="primary">comEA</name>
    <name evidence="2" type="ORF">Lnau_0929</name>
</gene>
<feature type="signal peptide" evidence="1">
    <location>
        <begin position="1"/>
        <end position="21"/>
    </location>
</feature>
<reference evidence="2 3" key="1">
    <citation type="submission" date="2015-11" db="EMBL/GenBank/DDBJ databases">
        <title>Genomic analysis of 38 Legionella species identifies large and diverse effector repertoires.</title>
        <authorList>
            <person name="Burstein D."/>
            <person name="Amaro F."/>
            <person name="Zusman T."/>
            <person name="Lifshitz Z."/>
            <person name="Cohen O."/>
            <person name="Gilbert J.A."/>
            <person name="Pupko T."/>
            <person name="Shuman H.A."/>
            <person name="Segal G."/>
        </authorList>
    </citation>
    <scope>NUCLEOTIDE SEQUENCE [LARGE SCALE GENOMIC DNA]</scope>
    <source>
        <strain evidence="2 3">ATCC 49506</strain>
    </source>
</reference>
<dbReference type="Gene3D" id="1.10.150.280">
    <property type="entry name" value="AF1531-like domain"/>
    <property type="match status" value="1"/>
</dbReference>
<sequence>MKANLFAIVLSSFIVCLSVYAASEPLNKSSTATLQKTRSQIDLNKADSKALFRVIKGIGQKRAEAIVKYRTEHGRFNSIQDLAKVPGFGERFVKNHLIQLQKVFTIN</sequence>
<dbReference type="SUPFAM" id="SSF47781">
    <property type="entry name" value="RuvA domain 2-like"/>
    <property type="match status" value="1"/>
</dbReference>
<dbReference type="PANTHER" id="PTHR21180">
    <property type="entry name" value="ENDONUCLEASE/EXONUCLEASE/PHOSPHATASE FAMILY DOMAIN-CONTAINING PROTEIN 1"/>
    <property type="match status" value="1"/>
</dbReference>
<dbReference type="GO" id="GO:0015628">
    <property type="term" value="P:protein secretion by the type II secretion system"/>
    <property type="evidence" value="ECO:0007669"/>
    <property type="project" value="TreeGrafter"/>
</dbReference>
<dbReference type="InterPro" id="IPR010994">
    <property type="entry name" value="RuvA_2-like"/>
</dbReference>
<feature type="chain" id="PRO_5006915838" evidence="1">
    <location>
        <begin position="22"/>
        <end position="107"/>
    </location>
</feature>
<dbReference type="RefSeq" id="WP_065240244.1">
    <property type="nucleotide sequence ID" value="NZ_CAAAIF010000001.1"/>
</dbReference>
<dbReference type="NCBIfam" id="TIGR00426">
    <property type="entry name" value="competence protein ComEA helix-hairpin-helix repeat region"/>
    <property type="match status" value="1"/>
</dbReference>
<comment type="caution">
    <text evidence="2">The sequence shown here is derived from an EMBL/GenBank/DDBJ whole genome shotgun (WGS) entry which is preliminary data.</text>
</comment>
<dbReference type="GO" id="GO:0015627">
    <property type="term" value="C:type II protein secretion system complex"/>
    <property type="evidence" value="ECO:0007669"/>
    <property type="project" value="TreeGrafter"/>
</dbReference>
<evidence type="ECO:0000313" key="3">
    <source>
        <dbReference type="Proteomes" id="UP000054725"/>
    </source>
</evidence>
<keyword evidence="3" id="KW-1185">Reference proteome</keyword>
<dbReference type="STRING" id="45070.Lnau_0929"/>
<dbReference type="PATRIC" id="fig|45070.6.peg.985"/>
<evidence type="ECO:0000313" key="2">
    <source>
        <dbReference type="EMBL" id="KTD35945.1"/>
    </source>
</evidence>
<organism evidence="2 3">
    <name type="scientific">Legionella nautarum</name>
    <dbReference type="NCBI Taxonomy" id="45070"/>
    <lineage>
        <taxon>Bacteria</taxon>
        <taxon>Pseudomonadati</taxon>
        <taxon>Pseudomonadota</taxon>
        <taxon>Gammaproteobacteria</taxon>
        <taxon>Legionellales</taxon>
        <taxon>Legionellaceae</taxon>
        <taxon>Legionella</taxon>
    </lineage>
</organism>
<accession>A0A0W0WUF9</accession>
<dbReference type="InterPro" id="IPR051675">
    <property type="entry name" value="Endo/Exo/Phosphatase_dom_1"/>
</dbReference>